<gene>
    <name evidence="2" type="ORF">ALOHA_HF4000ANIW137K11ctg2g2</name>
</gene>
<feature type="transmembrane region" description="Helical" evidence="1">
    <location>
        <begin position="12"/>
        <end position="29"/>
    </location>
</feature>
<sequence>MDSTTTTANSKWVTIAIGAGIAFAVYKFAPGNHVKGAALGVLGMIVARQIPYVNTALAA</sequence>
<evidence type="ECO:0000256" key="1">
    <source>
        <dbReference type="SAM" id="Phobius"/>
    </source>
</evidence>
<evidence type="ECO:0000313" key="2">
    <source>
        <dbReference type="EMBL" id="ABZ07583.1"/>
    </source>
</evidence>
<organism evidence="2">
    <name type="scientific">uncultured marine microorganism HF4000_ANIW137K11</name>
    <dbReference type="NCBI Taxonomy" id="455533"/>
    <lineage>
        <taxon>unclassified sequences</taxon>
        <taxon>environmental samples</taxon>
    </lineage>
</organism>
<proteinExistence type="predicted"/>
<name>B3T4S4_9ZZZZ</name>
<keyword evidence="1" id="KW-0812">Transmembrane</keyword>
<protein>
    <submittedName>
        <fullName evidence="2">Uncharacterized protein</fullName>
    </submittedName>
</protein>
<reference evidence="2" key="1">
    <citation type="journal article" date="2008" name="ISME J.">
        <title>Genomic patterns of recombination, clonal divergence and environment in marine microbial populations.</title>
        <authorList>
            <person name="Konstantinidis K.T."/>
            <person name="Delong E.F."/>
        </authorList>
    </citation>
    <scope>NUCLEOTIDE SEQUENCE</scope>
</reference>
<accession>B3T4S4</accession>
<keyword evidence="1" id="KW-0472">Membrane</keyword>
<keyword evidence="1" id="KW-1133">Transmembrane helix</keyword>
<dbReference type="EMBL" id="EU016604">
    <property type="protein sequence ID" value="ABZ07583.1"/>
    <property type="molecule type" value="Genomic_DNA"/>
</dbReference>
<dbReference type="AlphaFoldDB" id="B3T4S4"/>